<evidence type="ECO:0000313" key="5">
    <source>
        <dbReference type="Proteomes" id="UP001589774"/>
    </source>
</evidence>
<dbReference type="Pfam" id="PF14257">
    <property type="entry name" value="DUF4349"/>
    <property type="match status" value="1"/>
</dbReference>
<dbReference type="EMBL" id="JBHLWO010000002">
    <property type="protein sequence ID" value="MFC0319764.1"/>
    <property type="molecule type" value="Genomic_DNA"/>
</dbReference>
<keyword evidence="2" id="KW-0812">Transmembrane</keyword>
<name>A0ABV6HLJ3_9SPHI</name>
<evidence type="ECO:0000313" key="4">
    <source>
        <dbReference type="EMBL" id="MFC0319764.1"/>
    </source>
</evidence>
<evidence type="ECO:0000256" key="1">
    <source>
        <dbReference type="SAM" id="Coils"/>
    </source>
</evidence>
<keyword evidence="5" id="KW-1185">Reference proteome</keyword>
<keyword evidence="2" id="KW-1133">Transmembrane helix</keyword>
<sequence length="280" mass="32137">MKKKTQVIDQLALPLLIIFSFLLFACHNGIDQQHAIGSVATAEAIALNEPEPIQTIPLERRLIKEGTISFETNDLSETAKLIGQAIKKYNAYIASETENNYSESLSRTIVVRVNAKQFDAFIGDVAKGVNHFETKNIQVKDVTEEFVDIQARLKTKKELEQRYRTLLQLAAKVTEILEIEKQLAEVRAEIESVEGRLRYLANQSTYSTLSITYYKAAPKQIAFGQKFEQGLSNGWQNFVWFTVGLINIWPFLLLIVIAMFFARRWWRKRKTRQRMDASTN</sequence>
<dbReference type="InterPro" id="IPR025645">
    <property type="entry name" value="DUF4349"/>
</dbReference>
<accession>A0ABV6HLJ3</accession>
<evidence type="ECO:0000259" key="3">
    <source>
        <dbReference type="Pfam" id="PF14257"/>
    </source>
</evidence>
<dbReference type="Proteomes" id="UP001589774">
    <property type="component" value="Unassembled WGS sequence"/>
</dbReference>
<reference evidence="4 5" key="1">
    <citation type="submission" date="2024-09" db="EMBL/GenBank/DDBJ databases">
        <authorList>
            <person name="Sun Q."/>
            <person name="Mori K."/>
        </authorList>
    </citation>
    <scope>NUCLEOTIDE SEQUENCE [LARGE SCALE GENOMIC DNA]</scope>
    <source>
        <strain evidence="4 5">CCM 7765</strain>
    </source>
</reference>
<comment type="caution">
    <text evidence="4">The sequence shown here is derived from an EMBL/GenBank/DDBJ whole genome shotgun (WGS) entry which is preliminary data.</text>
</comment>
<gene>
    <name evidence="4" type="ORF">ACFFI0_15690</name>
</gene>
<keyword evidence="2" id="KW-0472">Membrane</keyword>
<feature type="domain" description="DUF4349" evidence="3">
    <location>
        <begin position="60"/>
        <end position="261"/>
    </location>
</feature>
<proteinExistence type="predicted"/>
<feature type="coiled-coil region" evidence="1">
    <location>
        <begin position="156"/>
        <end position="203"/>
    </location>
</feature>
<evidence type="ECO:0000256" key="2">
    <source>
        <dbReference type="SAM" id="Phobius"/>
    </source>
</evidence>
<dbReference type="RefSeq" id="WP_130855722.1">
    <property type="nucleotide sequence ID" value="NZ_JBHLWO010000002.1"/>
</dbReference>
<feature type="transmembrane region" description="Helical" evidence="2">
    <location>
        <begin position="238"/>
        <end position="262"/>
    </location>
</feature>
<keyword evidence="1" id="KW-0175">Coiled coil</keyword>
<organism evidence="4 5">
    <name type="scientific">Olivibacter oleidegradans</name>
    <dbReference type="NCBI Taxonomy" id="760123"/>
    <lineage>
        <taxon>Bacteria</taxon>
        <taxon>Pseudomonadati</taxon>
        <taxon>Bacteroidota</taxon>
        <taxon>Sphingobacteriia</taxon>
        <taxon>Sphingobacteriales</taxon>
        <taxon>Sphingobacteriaceae</taxon>
        <taxon>Olivibacter</taxon>
    </lineage>
</organism>
<dbReference type="PROSITE" id="PS51257">
    <property type="entry name" value="PROKAR_LIPOPROTEIN"/>
    <property type="match status" value="1"/>
</dbReference>
<protein>
    <submittedName>
        <fullName evidence="4">DUF4349 domain-containing protein</fullName>
    </submittedName>
</protein>